<name>A0A6P4G0R2_DRORH</name>
<evidence type="ECO:0000313" key="6">
    <source>
        <dbReference type="RefSeq" id="XP_016991026.1"/>
    </source>
</evidence>
<dbReference type="InterPro" id="IPR013766">
    <property type="entry name" value="Thioredoxin_domain"/>
</dbReference>
<dbReference type="InterPro" id="IPR039798">
    <property type="entry name" value="Sulfhydryl_oxidase"/>
</dbReference>
<dbReference type="GO" id="GO:0006457">
    <property type="term" value="P:protein folding"/>
    <property type="evidence" value="ECO:0007669"/>
    <property type="project" value="TreeGrafter"/>
</dbReference>
<dbReference type="AlphaFoldDB" id="A0A6P4G0R2"/>
<dbReference type="InterPro" id="IPR036249">
    <property type="entry name" value="Thioredoxin-like_sf"/>
</dbReference>
<reference evidence="6" key="1">
    <citation type="submission" date="2025-08" db="UniProtKB">
        <authorList>
            <consortium name="RefSeq"/>
        </authorList>
    </citation>
    <scope>IDENTIFICATION</scope>
</reference>
<organism evidence="6">
    <name type="scientific">Drosophila rhopaloa</name>
    <name type="common">Fruit fly</name>
    <dbReference type="NCBI Taxonomy" id="1041015"/>
    <lineage>
        <taxon>Eukaryota</taxon>
        <taxon>Metazoa</taxon>
        <taxon>Ecdysozoa</taxon>
        <taxon>Arthropoda</taxon>
        <taxon>Hexapoda</taxon>
        <taxon>Insecta</taxon>
        <taxon>Pterygota</taxon>
        <taxon>Neoptera</taxon>
        <taxon>Endopterygota</taxon>
        <taxon>Diptera</taxon>
        <taxon>Brachycera</taxon>
        <taxon>Muscomorpha</taxon>
        <taxon>Ephydroidea</taxon>
        <taxon>Drosophilidae</taxon>
        <taxon>Drosophila</taxon>
        <taxon>Sophophora</taxon>
    </lineage>
</organism>
<dbReference type="PANTHER" id="PTHR22897">
    <property type="entry name" value="QUIESCIN Q6-RELATED SULFHYDRYL OXIDASE"/>
    <property type="match status" value="1"/>
</dbReference>
<feature type="domain" description="Sulfhydryl oxidase Trx-like" evidence="4">
    <location>
        <begin position="178"/>
        <end position="252"/>
    </location>
</feature>
<protein>
    <submittedName>
        <fullName evidence="6">Sulfhydryl oxidase 1-like</fullName>
    </submittedName>
</protein>
<dbReference type="Pfam" id="PF00085">
    <property type="entry name" value="Thioredoxin"/>
    <property type="match status" value="1"/>
</dbReference>
<evidence type="ECO:0000259" key="4">
    <source>
        <dbReference type="Pfam" id="PF18108"/>
    </source>
</evidence>
<dbReference type="GO" id="GO:0005615">
    <property type="term" value="C:extracellular space"/>
    <property type="evidence" value="ECO:0007669"/>
    <property type="project" value="TreeGrafter"/>
</dbReference>
<dbReference type="Pfam" id="PF18371">
    <property type="entry name" value="FAD_SOX"/>
    <property type="match status" value="1"/>
</dbReference>
<dbReference type="GO" id="GO:0000139">
    <property type="term" value="C:Golgi membrane"/>
    <property type="evidence" value="ECO:0007669"/>
    <property type="project" value="TreeGrafter"/>
</dbReference>
<proteinExistence type="predicted"/>
<feature type="domain" description="Sulfhydryl oxidase flavin adenine dinucleotide (FAD) binding" evidence="5">
    <location>
        <begin position="334"/>
        <end position="398"/>
    </location>
</feature>
<evidence type="ECO:0000259" key="3">
    <source>
        <dbReference type="Pfam" id="PF00085"/>
    </source>
</evidence>
<feature type="signal peptide" evidence="2">
    <location>
        <begin position="1"/>
        <end position="24"/>
    </location>
</feature>
<keyword evidence="2" id="KW-0732">Signal</keyword>
<dbReference type="RefSeq" id="XP_016991026.1">
    <property type="nucleotide sequence ID" value="XM_017135537.1"/>
</dbReference>
<dbReference type="GO" id="GO:0003756">
    <property type="term" value="F:protein disulfide isomerase activity"/>
    <property type="evidence" value="ECO:0007669"/>
    <property type="project" value="TreeGrafter"/>
</dbReference>
<evidence type="ECO:0000259" key="5">
    <source>
        <dbReference type="Pfam" id="PF18371"/>
    </source>
</evidence>
<evidence type="ECO:0000256" key="2">
    <source>
        <dbReference type="SAM" id="SignalP"/>
    </source>
</evidence>
<comment type="catalytic activity">
    <reaction evidence="1">
        <text>2 R'C(R)SH + O2 = R'C(R)S-S(R)CR' + H2O2</text>
        <dbReference type="Rhea" id="RHEA:17357"/>
        <dbReference type="ChEBI" id="CHEBI:15379"/>
        <dbReference type="ChEBI" id="CHEBI:16240"/>
        <dbReference type="ChEBI" id="CHEBI:16520"/>
        <dbReference type="ChEBI" id="CHEBI:17412"/>
        <dbReference type="EC" id="1.8.3.2"/>
    </reaction>
</comment>
<dbReference type="SUPFAM" id="SSF52833">
    <property type="entry name" value="Thioredoxin-like"/>
    <property type="match status" value="1"/>
</dbReference>
<accession>A0A6P4G0R2</accession>
<dbReference type="InterPro" id="IPR042568">
    <property type="entry name" value="QSOX_FAD-bd_sf"/>
</dbReference>
<dbReference type="Pfam" id="PF18108">
    <property type="entry name" value="QSOX_Trx1"/>
    <property type="match status" value="1"/>
</dbReference>
<dbReference type="InterPro" id="IPR041269">
    <property type="entry name" value="QSOX_Trx1"/>
</dbReference>
<dbReference type="Gene3D" id="3.40.30.10">
    <property type="entry name" value="Glutaredoxin"/>
    <property type="match status" value="2"/>
</dbReference>
<dbReference type="PANTHER" id="PTHR22897:SF8">
    <property type="entry name" value="SULFHYDRYL OXIDASE"/>
    <property type="match status" value="1"/>
</dbReference>
<gene>
    <name evidence="6" type="primary">LOC108052978</name>
</gene>
<feature type="chain" id="PRO_5028454655" evidence="2">
    <location>
        <begin position="25"/>
        <end position="414"/>
    </location>
</feature>
<feature type="domain" description="Thioredoxin" evidence="3">
    <location>
        <begin position="64"/>
        <end position="128"/>
    </location>
</feature>
<dbReference type="GO" id="GO:0016971">
    <property type="term" value="F:flavin-dependent sulfhydryl oxidase activity"/>
    <property type="evidence" value="ECO:0007669"/>
    <property type="project" value="InterPro"/>
</dbReference>
<dbReference type="InterPro" id="IPR040986">
    <property type="entry name" value="QSOX_FAD-bd_dom"/>
</dbReference>
<evidence type="ECO:0000256" key="1">
    <source>
        <dbReference type="ARBA" id="ARBA00048864"/>
    </source>
</evidence>
<sequence length="414" mass="47732">MTRPPEPLILVMALLNLLFFTIQATHYHQSFVHRDKPRTSVLEGHRRSSNTILENKLLAPALGKLVLFYSNSCHDCLSFASTLHKLSHQLNNWRQVLAIYKVDCEESIKVCHDFQIQHLPTLRFFHSNFERDRDGIGIGIEIRSRNIRGITTKIATLLASNSYKGVLHHKPVFKTLQSQETLKSLFHKDNVSRYLVLVFQPRHSQIGVNTLLDMLPHHEVTVRIVENPQLFANFGLQPFAQKLVLFDRNGVSHPLIPARDSSKAYVDSLKKLLRTLAQNSRTVLRDFSWKNRKSQIQGRTQDLNDKGDENNKHDLSLNQNNRRIINHVLNEPLKIYQADIEMAIGILLHIEIPKIKVIKEKALNALKMFLDVLIHLSPVSQVKTQLLRDLLSWLKNNDKLTGLDFIDLVNCYEK</sequence>
<dbReference type="Gene3D" id="1.20.120.1960">
    <property type="entry name" value="QSOX sulfhydryl oxidase domain"/>
    <property type="match status" value="1"/>
</dbReference>
<dbReference type="OrthoDB" id="59470at2759"/>